<evidence type="ECO:0000256" key="2">
    <source>
        <dbReference type="ARBA" id="ARBA00006375"/>
    </source>
</evidence>
<dbReference type="Gene3D" id="1.50.40.10">
    <property type="entry name" value="Mitochondrial carrier domain"/>
    <property type="match status" value="1"/>
</dbReference>
<evidence type="ECO:0000256" key="4">
    <source>
        <dbReference type="ARBA" id="ARBA00022692"/>
    </source>
</evidence>
<keyword evidence="8" id="KW-0496">Mitochondrion</keyword>
<dbReference type="OrthoDB" id="2403262at2759"/>
<sequence length="387" mass="42840">MSSKVPLDLMSINEEGPSFITRGFPESLNNPISDNKHIVAPECIPENFDSDPVQKFAGLGLEITSAVIGNVISHPCIVIRRQCQVNRKAARYHLNPFTLIPVLMRLHSRQGVSCLWKGCAGIFILRGCTIVLETFLAEVTPFPREVSSRSSLKQLSQHLLLKLIAYGVLTPFYCASLVETVQSDIASEKPGVLDCLKEGVCRLFKLGTPRSTRLLPMWQLVGPSALFGVSTYVLSSLTQSILHWFHNMKIRNMHGKLSVEYPSSQSSAINYIDNLSIVHFSSFLASVVLYPAETMIHRLYLQGTRTIIDDLDSGTSVLPVISTYEGIVDCFHTIVAEEGASGLYKGFGGLLMEYALQVLILKVAQFVFHEIESVFKPANKPISEHSI</sequence>
<feature type="repeat" description="Solcar" evidence="10">
    <location>
        <begin position="269"/>
        <end position="375"/>
    </location>
</feature>
<keyword evidence="5" id="KW-0677">Repeat</keyword>
<dbReference type="Proteomes" id="UP000886998">
    <property type="component" value="Unassembled WGS sequence"/>
</dbReference>
<dbReference type="PANTHER" id="PTHR21252">
    <property type="entry name" value="TB1 PROTEIN-RELATED"/>
    <property type="match status" value="1"/>
</dbReference>
<evidence type="ECO:0000256" key="7">
    <source>
        <dbReference type="ARBA" id="ARBA00022989"/>
    </source>
</evidence>
<dbReference type="EMBL" id="BMAV01003914">
    <property type="protein sequence ID" value="GFY43892.1"/>
    <property type="molecule type" value="Genomic_DNA"/>
</dbReference>
<gene>
    <name evidence="12" type="primary">SLC25A46</name>
    <name evidence="12" type="ORF">TNIN_344811</name>
</gene>
<comment type="subcellular location">
    <subcellularLocation>
        <location evidence="1">Mitochondrion outer membrane</location>
        <topology evidence="1">Multi-pass membrane protein</topology>
    </subcellularLocation>
</comment>
<evidence type="ECO:0000256" key="6">
    <source>
        <dbReference type="ARBA" id="ARBA00022787"/>
    </source>
</evidence>
<organism evidence="12 13">
    <name type="scientific">Trichonephila inaurata madagascariensis</name>
    <dbReference type="NCBI Taxonomy" id="2747483"/>
    <lineage>
        <taxon>Eukaryota</taxon>
        <taxon>Metazoa</taxon>
        <taxon>Ecdysozoa</taxon>
        <taxon>Arthropoda</taxon>
        <taxon>Chelicerata</taxon>
        <taxon>Arachnida</taxon>
        <taxon>Araneae</taxon>
        <taxon>Araneomorphae</taxon>
        <taxon>Entelegynae</taxon>
        <taxon>Araneoidea</taxon>
        <taxon>Nephilidae</taxon>
        <taxon>Trichonephila</taxon>
        <taxon>Trichonephila inaurata</taxon>
    </lineage>
</organism>
<evidence type="ECO:0000256" key="11">
    <source>
        <dbReference type="RuleBase" id="RU000488"/>
    </source>
</evidence>
<evidence type="ECO:0000256" key="1">
    <source>
        <dbReference type="ARBA" id="ARBA00004374"/>
    </source>
</evidence>
<evidence type="ECO:0000256" key="8">
    <source>
        <dbReference type="ARBA" id="ARBA00023128"/>
    </source>
</evidence>
<accession>A0A8X7BV92</accession>
<dbReference type="AlphaFoldDB" id="A0A8X7BV92"/>
<evidence type="ECO:0000256" key="5">
    <source>
        <dbReference type="ARBA" id="ARBA00022737"/>
    </source>
</evidence>
<proteinExistence type="inferred from homology"/>
<keyword evidence="9 10" id="KW-0472">Membrane</keyword>
<keyword evidence="3 11" id="KW-0813">Transport</keyword>
<dbReference type="InterPro" id="IPR039158">
    <property type="entry name" value="SLC25A46"/>
</dbReference>
<name>A0A8X7BV92_9ARAC</name>
<comment type="caution">
    <text evidence="12">The sequence shown here is derived from an EMBL/GenBank/DDBJ whole genome shotgun (WGS) entry which is preliminary data.</text>
</comment>
<evidence type="ECO:0000256" key="10">
    <source>
        <dbReference type="PROSITE-ProRule" id="PRU00282"/>
    </source>
</evidence>
<keyword evidence="6" id="KW-1000">Mitochondrion outer membrane</keyword>
<evidence type="ECO:0000256" key="3">
    <source>
        <dbReference type="ARBA" id="ARBA00022448"/>
    </source>
</evidence>
<dbReference type="SUPFAM" id="SSF103506">
    <property type="entry name" value="Mitochondrial carrier"/>
    <property type="match status" value="1"/>
</dbReference>
<keyword evidence="13" id="KW-1185">Reference proteome</keyword>
<dbReference type="InterPro" id="IPR023395">
    <property type="entry name" value="MCP_dom_sf"/>
</dbReference>
<dbReference type="GO" id="GO:0005741">
    <property type="term" value="C:mitochondrial outer membrane"/>
    <property type="evidence" value="ECO:0007669"/>
    <property type="project" value="UniProtKB-SubCell"/>
</dbReference>
<dbReference type="PROSITE" id="PS50920">
    <property type="entry name" value="SOLCAR"/>
    <property type="match status" value="1"/>
</dbReference>
<evidence type="ECO:0000313" key="13">
    <source>
        <dbReference type="Proteomes" id="UP000886998"/>
    </source>
</evidence>
<dbReference type="Pfam" id="PF00153">
    <property type="entry name" value="Mito_carr"/>
    <property type="match status" value="1"/>
</dbReference>
<comment type="similarity">
    <text evidence="2 11">Belongs to the mitochondrial carrier (TC 2.A.29) family.</text>
</comment>
<dbReference type="PANTHER" id="PTHR21252:SF2">
    <property type="entry name" value="MITOCHONDRIAL OUTER MEMBRANE PROTEIN SLC25A46"/>
    <property type="match status" value="1"/>
</dbReference>
<keyword evidence="4 10" id="KW-0812">Transmembrane</keyword>
<dbReference type="InterPro" id="IPR018108">
    <property type="entry name" value="MCP_transmembrane"/>
</dbReference>
<evidence type="ECO:0000313" key="12">
    <source>
        <dbReference type="EMBL" id="GFY43892.1"/>
    </source>
</evidence>
<evidence type="ECO:0000256" key="9">
    <source>
        <dbReference type="ARBA" id="ARBA00023136"/>
    </source>
</evidence>
<protein>
    <submittedName>
        <fullName evidence="12">Solute carrier family 25 member 46</fullName>
    </submittedName>
</protein>
<keyword evidence="7" id="KW-1133">Transmembrane helix</keyword>
<reference evidence="12" key="1">
    <citation type="submission" date="2020-08" db="EMBL/GenBank/DDBJ databases">
        <title>Multicomponent nature underlies the extraordinary mechanical properties of spider dragline silk.</title>
        <authorList>
            <person name="Kono N."/>
            <person name="Nakamura H."/>
            <person name="Mori M."/>
            <person name="Yoshida Y."/>
            <person name="Ohtoshi R."/>
            <person name="Malay A.D."/>
            <person name="Moran D.A.P."/>
            <person name="Tomita M."/>
            <person name="Numata K."/>
            <person name="Arakawa K."/>
        </authorList>
    </citation>
    <scope>NUCLEOTIDE SEQUENCE</scope>
</reference>
<dbReference type="GO" id="GO:0090149">
    <property type="term" value="P:mitochondrial membrane fission"/>
    <property type="evidence" value="ECO:0007669"/>
    <property type="project" value="InterPro"/>
</dbReference>